<feature type="non-terminal residue" evidence="1">
    <location>
        <position position="82"/>
    </location>
</feature>
<evidence type="ECO:0000313" key="2">
    <source>
        <dbReference type="Proteomes" id="UP001152795"/>
    </source>
</evidence>
<dbReference type="AlphaFoldDB" id="A0A7D9MDV4"/>
<dbReference type="Proteomes" id="UP001152795">
    <property type="component" value="Unassembled WGS sequence"/>
</dbReference>
<protein>
    <submittedName>
        <fullName evidence="1">Uncharacterized protein</fullName>
    </submittedName>
</protein>
<evidence type="ECO:0000313" key="1">
    <source>
        <dbReference type="EMBL" id="CAB4045524.1"/>
    </source>
</evidence>
<proteinExistence type="predicted"/>
<reference evidence="1" key="1">
    <citation type="submission" date="2020-04" db="EMBL/GenBank/DDBJ databases">
        <authorList>
            <person name="Alioto T."/>
            <person name="Alioto T."/>
            <person name="Gomez Garrido J."/>
        </authorList>
    </citation>
    <scope>NUCLEOTIDE SEQUENCE</scope>
    <source>
        <strain evidence="1">A484AB</strain>
    </source>
</reference>
<accession>A0A7D9MDV4</accession>
<keyword evidence="2" id="KW-1185">Reference proteome</keyword>
<comment type="caution">
    <text evidence="1">The sequence shown here is derived from an EMBL/GenBank/DDBJ whole genome shotgun (WGS) entry which is preliminary data.</text>
</comment>
<gene>
    <name evidence="1" type="ORF">PACLA_8A066597</name>
</gene>
<name>A0A7D9MDV4_PARCT</name>
<sequence>LASGAFDFMLTMWNGYMVNYFEQIQTQSENIGEAQEACMLSSKVLKKFMVHGFKEFGPDSQPMVIDVIHKDKFKEERANTYT</sequence>
<organism evidence="1 2">
    <name type="scientific">Paramuricea clavata</name>
    <name type="common">Red gorgonian</name>
    <name type="synonym">Violescent sea-whip</name>
    <dbReference type="NCBI Taxonomy" id="317549"/>
    <lineage>
        <taxon>Eukaryota</taxon>
        <taxon>Metazoa</taxon>
        <taxon>Cnidaria</taxon>
        <taxon>Anthozoa</taxon>
        <taxon>Octocorallia</taxon>
        <taxon>Malacalcyonacea</taxon>
        <taxon>Plexauridae</taxon>
        <taxon>Paramuricea</taxon>
    </lineage>
</organism>
<dbReference type="EMBL" id="CACRXK020040027">
    <property type="protein sequence ID" value="CAB4045524.1"/>
    <property type="molecule type" value="Genomic_DNA"/>
</dbReference>